<protein>
    <submittedName>
        <fullName evidence="2">Helix-turn-helix domain-containing protein</fullName>
    </submittedName>
</protein>
<dbReference type="Proteomes" id="UP001597010">
    <property type="component" value="Unassembled WGS sequence"/>
</dbReference>
<feature type="domain" description="Helix-turn-helix" evidence="1">
    <location>
        <begin position="50"/>
        <end position="98"/>
    </location>
</feature>
<accession>A0ABW3AML9</accession>
<reference evidence="3" key="1">
    <citation type="journal article" date="2019" name="Int. J. Syst. Evol. Microbiol.">
        <title>The Global Catalogue of Microorganisms (GCM) 10K type strain sequencing project: providing services to taxonomists for standard genome sequencing and annotation.</title>
        <authorList>
            <consortium name="The Broad Institute Genomics Platform"/>
            <consortium name="The Broad Institute Genome Sequencing Center for Infectious Disease"/>
            <person name="Wu L."/>
            <person name="Ma J."/>
        </authorList>
    </citation>
    <scope>NUCLEOTIDE SEQUENCE [LARGE SCALE GENOMIC DNA]</scope>
    <source>
        <strain evidence="3">CCUG 61484</strain>
    </source>
</reference>
<organism evidence="2 3">
    <name type="scientific">Mucilaginibacter litoreus</name>
    <dbReference type="NCBI Taxonomy" id="1048221"/>
    <lineage>
        <taxon>Bacteria</taxon>
        <taxon>Pseudomonadati</taxon>
        <taxon>Bacteroidota</taxon>
        <taxon>Sphingobacteriia</taxon>
        <taxon>Sphingobacteriales</taxon>
        <taxon>Sphingobacteriaceae</taxon>
        <taxon>Mucilaginibacter</taxon>
    </lineage>
</organism>
<sequence>MSDPDQNAVKKPLTFDNLPEAISQLLERVARIEDLLNRERQPVQPENEILNITDAAAFLRLTKSTIYSKVCRGELPAYKTGRRLYFDKAELTEWIKSARKNTNEDTRRAARNYLNKNSLMPVNTRRAYRR</sequence>
<dbReference type="SUPFAM" id="SSF46955">
    <property type="entry name" value="Putative DNA-binding domain"/>
    <property type="match status" value="1"/>
</dbReference>
<dbReference type="InterPro" id="IPR010093">
    <property type="entry name" value="SinI_DNA-bd"/>
</dbReference>
<dbReference type="Pfam" id="PF12728">
    <property type="entry name" value="HTH_17"/>
    <property type="match status" value="1"/>
</dbReference>
<dbReference type="NCBIfam" id="TIGR01764">
    <property type="entry name" value="excise"/>
    <property type="match status" value="1"/>
</dbReference>
<name>A0ABW3AML9_9SPHI</name>
<comment type="caution">
    <text evidence="2">The sequence shown here is derived from an EMBL/GenBank/DDBJ whole genome shotgun (WGS) entry which is preliminary data.</text>
</comment>
<dbReference type="InterPro" id="IPR009061">
    <property type="entry name" value="DNA-bd_dom_put_sf"/>
</dbReference>
<dbReference type="InterPro" id="IPR041657">
    <property type="entry name" value="HTH_17"/>
</dbReference>
<proteinExistence type="predicted"/>
<keyword evidence="3" id="KW-1185">Reference proteome</keyword>
<evidence type="ECO:0000313" key="2">
    <source>
        <dbReference type="EMBL" id="MFD0792080.1"/>
    </source>
</evidence>
<gene>
    <name evidence="2" type="ORF">ACFQZX_00545</name>
</gene>
<evidence type="ECO:0000313" key="3">
    <source>
        <dbReference type="Proteomes" id="UP001597010"/>
    </source>
</evidence>
<evidence type="ECO:0000259" key="1">
    <source>
        <dbReference type="Pfam" id="PF12728"/>
    </source>
</evidence>
<dbReference type="EMBL" id="JBHTHZ010000001">
    <property type="protein sequence ID" value="MFD0792080.1"/>
    <property type="molecule type" value="Genomic_DNA"/>
</dbReference>
<dbReference type="RefSeq" id="WP_377110791.1">
    <property type="nucleotide sequence ID" value="NZ_JBHTHZ010000001.1"/>
</dbReference>